<dbReference type="AlphaFoldDB" id="A0A231Q8F9"/>
<comment type="caution">
    <text evidence="3">The sequence shown here is derived from an EMBL/GenBank/DDBJ whole genome shotgun (WGS) entry which is preliminary data.</text>
</comment>
<feature type="domain" description="Transposase InsH N-terminal" evidence="2">
    <location>
        <begin position="19"/>
        <end position="105"/>
    </location>
</feature>
<organism evidence="3 4">
    <name type="scientific">Ligilactobacillus agilis</name>
    <dbReference type="NCBI Taxonomy" id="1601"/>
    <lineage>
        <taxon>Bacteria</taxon>
        <taxon>Bacillati</taxon>
        <taxon>Bacillota</taxon>
        <taxon>Bacilli</taxon>
        <taxon>Lactobacillales</taxon>
        <taxon>Lactobacillaceae</taxon>
        <taxon>Ligilactobacillus</taxon>
    </lineage>
</organism>
<dbReference type="InterPro" id="IPR008490">
    <property type="entry name" value="Transposase_InsH_N"/>
</dbReference>
<dbReference type="Pfam" id="PF05598">
    <property type="entry name" value="DUF772"/>
    <property type="match status" value="1"/>
</dbReference>
<sequence length="565" mass="65932">MYQNYNTSELELDITYSLKLPSDHIAVLISRFVDSIPLNILLEETSHTGRPAFHPAMLLKMTLFAYHEAVFSGRKIANLNQYYLPMMWLSGNTPVSYKTINNFRSSDHTKKIIQKAFVLFTLLLSQNGMLDSDDALFIDGTKLEADANRYSFTWKNAVTKFEKSLDEKVANTYDELIQHQVDIAISKDMLGSSDAIKELIKETDVKLAELEKDIEAEPKVIKGGSKNKRVRRKLKSIKRKLKQDFLPRKVKYEHDREIFKGRNSFSKTDTDATFMRLKEDHMQNGQLKPAYNLQIATSGRFVLHYDIFPNPTDTRTLVPFLKSFANLDLFKYIVADAGYGNEVNYQAVVDKFEKIPLMPYAMYQKEQSRKYQRSPQNINNWTYYDKDDYYKDPNGVVFKFQRYSSRVDKYGVKRDFKVYVADKFQVTKELEELAKTPKGQQRTKSINLNWEYLKHKAKENLSSEKGSTIYQRRRTDVETIFGDMKGNFGVRRVHVRGEKAVRNELGLLLLAINISKLWQLLQKRGIESLKKRTKNRHNRKIADQISFLEIRSAISMLDWYFFPSP</sequence>
<dbReference type="NCBIfam" id="NF033551">
    <property type="entry name" value="transpos_IS1182"/>
    <property type="match status" value="1"/>
</dbReference>
<name>A0A231Q8F9_9LACO</name>
<feature type="non-terminal residue" evidence="3">
    <location>
        <position position="565"/>
    </location>
</feature>
<dbReference type="RefSeq" id="WP_089143893.1">
    <property type="nucleotide sequence ID" value="NZ_LUGD01000028.1"/>
</dbReference>
<accession>A0A231Q8F9</accession>
<reference evidence="3 4" key="1">
    <citation type="submission" date="2016-03" db="EMBL/GenBank/DDBJ databases">
        <title>Sequencing of Lactobacillus Species from Commercial Turkeys.</title>
        <authorList>
            <person name="Johnson T.J."/>
            <person name="Youmans B.P."/>
            <person name="Case K.A."/>
        </authorList>
    </citation>
    <scope>NUCLEOTIDE SEQUENCE [LARGE SCALE GENOMIC DNA]</scope>
    <source>
        <strain evidence="3 4">UMNLA1</strain>
    </source>
</reference>
<feature type="domain" description="Transposase IS4-like" evidence="1">
    <location>
        <begin position="268"/>
        <end position="514"/>
    </location>
</feature>
<proteinExistence type="predicted"/>
<dbReference type="GO" id="GO:0003677">
    <property type="term" value="F:DNA binding"/>
    <property type="evidence" value="ECO:0007669"/>
    <property type="project" value="InterPro"/>
</dbReference>
<dbReference type="GO" id="GO:0004803">
    <property type="term" value="F:transposase activity"/>
    <property type="evidence" value="ECO:0007669"/>
    <property type="project" value="InterPro"/>
</dbReference>
<evidence type="ECO:0000259" key="1">
    <source>
        <dbReference type="Pfam" id="PF01609"/>
    </source>
</evidence>
<dbReference type="Proteomes" id="UP000215261">
    <property type="component" value="Unassembled WGS sequence"/>
</dbReference>
<evidence type="ECO:0000313" key="4">
    <source>
        <dbReference type="Proteomes" id="UP000215261"/>
    </source>
</evidence>
<dbReference type="InterPro" id="IPR002559">
    <property type="entry name" value="Transposase_11"/>
</dbReference>
<evidence type="ECO:0000259" key="2">
    <source>
        <dbReference type="Pfam" id="PF05598"/>
    </source>
</evidence>
<dbReference type="PANTHER" id="PTHR33408:SF2">
    <property type="entry name" value="TRANSPOSASE DDE DOMAIN-CONTAINING PROTEIN"/>
    <property type="match status" value="1"/>
</dbReference>
<dbReference type="PANTHER" id="PTHR33408">
    <property type="entry name" value="TRANSPOSASE"/>
    <property type="match status" value="1"/>
</dbReference>
<gene>
    <name evidence="3" type="ORF">AYP69_10115</name>
</gene>
<dbReference type="Pfam" id="PF01609">
    <property type="entry name" value="DDE_Tnp_1"/>
    <property type="match status" value="1"/>
</dbReference>
<evidence type="ECO:0000313" key="3">
    <source>
        <dbReference type="EMBL" id="OXS37607.1"/>
    </source>
</evidence>
<dbReference type="EMBL" id="LUGO01000095">
    <property type="protein sequence ID" value="OXS37607.1"/>
    <property type="molecule type" value="Genomic_DNA"/>
</dbReference>
<dbReference type="GO" id="GO:0006313">
    <property type="term" value="P:DNA transposition"/>
    <property type="evidence" value="ECO:0007669"/>
    <property type="project" value="InterPro"/>
</dbReference>
<dbReference type="InterPro" id="IPR047629">
    <property type="entry name" value="IS1182_transpos"/>
</dbReference>
<protein>
    <submittedName>
        <fullName evidence="3">Transposase</fullName>
    </submittedName>
</protein>